<evidence type="ECO:0000256" key="1">
    <source>
        <dbReference type="ARBA" id="ARBA00023175"/>
    </source>
</evidence>
<evidence type="ECO:0000259" key="2">
    <source>
        <dbReference type="Pfam" id="PF00225"/>
    </source>
</evidence>
<dbReference type="GO" id="GO:0003777">
    <property type="term" value="F:microtubule motor activity"/>
    <property type="evidence" value="ECO:0007669"/>
    <property type="project" value="InterPro"/>
</dbReference>
<dbReference type="GO" id="GO:0008017">
    <property type="term" value="F:microtubule binding"/>
    <property type="evidence" value="ECO:0007669"/>
    <property type="project" value="InterPro"/>
</dbReference>
<keyword evidence="1" id="KW-0505">Motor protein</keyword>
<dbReference type="InterPro" id="IPR036961">
    <property type="entry name" value="Kinesin_motor_dom_sf"/>
</dbReference>
<feature type="domain" description="Kinesin motor" evidence="2">
    <location>
        <begin position="33"/>
        <end position="108"/>
    </location>
</feature>
<organism evidence="3 4">
    <name type="scientific">Nepenthes gracilis</name>
    <name type="common">Slender pitcher plant</name>
    <dbReference type="NCBI Taxonomy" id="150966"/>
    <lineage>
        <taxon>Eukaryota</taxon>
        <taxon>Viridiplantae</taxon>
        <taxon>Streptophyta</taxon>
        <taxon>Embryophyta</taxon>
        <taxon>Tracheophyta</taxon>
        <taxon>Spermatophyta</taxon>
        <taxon>Magnoliopsida</taxon>
        <taxon>eudicotyledons</taxon>
        <taxon>Gunneridae</taxon>
        <taxon>Pentapetalae</taxon>
        <taxon>Caryophyllales</taxon>
        <taxon>Nepenthaceae</taxon>
        <taxon>Nepenthes</taxon>
    </lineage>
</organism>
<gene>
    <name evidence="3" type="ORF">Nepgr_004880</name>
</gene>
<dbReference type="InterPro" id="IPR027417">
    <property type="entry name" value="P-loop_NTPase"/>
</dbReference>
<comment type="caution">
    <text evidence="3">The sequence shown here is derived from an EMBL/GenBank/DDBJ whole genome shotgun (WGS) entry which is preliminary data.</text>
</comment>
<keyword evidence="4" id="KW-1185">Reference proteome</keyword>
<dbReference type="GO" id="GO:0005524">
    <property type="term" value="F:ATP binding"/>
    <property type="evidence" value="ECO:0007669"/>
    <property type="project" value="InterPro"/>
</dbReference>
<dbReference type="InterPro" id="IPR001752">
    <property type="entry name" value="Kinesin_motor_dom"/>
</dbReference>
<dbReference type="SUPFAM" id="SSF52540">
    <property type="entry name" value="P-loop containing nucleoside triphosphate hydrolases"/>
    <property type="match status" value="1"/>
</dbReference>
<name>A0AAD3S248_NEPGR</name>
<dbReference type="EMBL" id="BSYO01000004">
    <property type="protein sequence ID" value="GMH03041.1"/>
    <property type="molecule type" value="Genomic_DNA"/>
</dbReference>
<dbReference type="Pfam" id="PF00225">
    <property type="entry name" value="Kinesin"/>
    <property type="match status" value="1"/>
</dbReference>
<dbReference type="Proteomes" id="UP001279734">
    <property type="component" value="Unassembled WGS sequence"/>
</dbReference>
<evidence type="ECO:0000313" key="4">
    <source>
        <dbReference type="Proteomes" id="UP001279734"/>
    </source>
</evidence>
<reference evidence="3" key="1">
    <citation type="submission" date="2023-05" db="EMBL/GenBank/DDBJ databases">
        <title>Nepenthes gracilis genome sequencing.</title>
        <authorList>
            <person name="Fukushima K."/>
        </authorList>
    </citation>
    <scope>NUCLEOTIDE SEQUENCE</scope>
    <source>
        <strain evidence="3">SING2019-196</strain>
    </source>
</reference>
<proteinExistence type="predicted"/>
<evidence type="ECO:0000313" key="3">
    <source>
        <dbReference type="EMBL" id="GMH03041.1"/>
    </source>
</evidence>
<accession>A0AAD3S248</accession>
<dbReference type="Gene3D" id="3.40.850.10">
    <property type="entry name" value="Kinesin motor domain"/>
    <property type="match status" value="1"/>
</dbReference>
<sequence>MTLACTIKLSWPLLRRKKLFYLLGMPFLVGDGNTGSTNFRMLRSRSQSIYTLMTRSSVCGDEYDSVIFSQLHLIDLAGSKSSTTKTTGLERKGNSYLNKNLLMLDRGIIPGYLDDAPVHRCHSAGREDKLGDFRDNFLLREQGNKRKFSSTIVDLSDDWRQARSSSKLNDQLPLAGSTVSEPNQTSKLVGGATLEINDMVQQTIHAMEQQ</sequence>
<dbReference type="GO" id="GO:0007018">
    <property type="term" value="P:microtubule-based movement"/>
    <property type="evidence" value="ECO:0007669"/>
    <property type="project" value="InterPro"/>
</dbReference>
<dbReference type="AlphaFoldDB" id="A0AAD3S248"/>
<protein>
    <recommendedName>
        <fullName evidence="2">Kinesin motor domain-containing protein</fullName>
    </recommendedName>
</protein>